<dbReference type="PANTHER" id="PTHR30349:SF64">
    <property type="entry name" value="PROPHAGE INTEGRASE INTD-RELATED"/>
    <property type="match status" value="1"/>
</dbReference>
<evidence type="ECO:0000313" key="6">
    <source>
        <dbReference type="Proteomes" id="UP000886887"/>
    </source>
</evidence>
<dbReference type="Pfam" id="PF00589">
    <property type="entry name" value="Phage_integrase"/>
    <property type="match status" value="1"/>
</dbReference>
<protein>
    <submittedName>
        <fullName evidence="5">Tyrosine-type recombinase/integrase</fullName>
    </submittedName>
</protein>
<dbReference type="InterPro" id="IPR025269">
    <property type="entry name" value="SAM-like_dom"/>
</dbReference>
<dbReference type="Pfam" id="PF13102">
    <property type="entry name" value="Phage_int_SAM_5"/>
    <property type="match status" value="1"/>
</dbReference>
<gene>
    <name evidence="5" type="ORF">IAB73_07085</name>
</gene>
<dbReference type="InterPro" id="IPR011010">
    <property type="entry name" value="DNA_brk_join_enz"/>
</dbReference>
<organism evidence="5 6">
    <name type="scientific">Candidatus Onthenecus intestinigallinarum</name>
    <dbReference type="NCBI Taxonomy" id="2840875"/>
    <lineage>
        <taxon>Bacteria</taxon>
        <taxon>Bacillati</taxon>
        <taxon>Bacillota</taxon>
        <taxon>Clostridia</taxon>
        <taxon>Eubacteriales</taxon>
        <taxon>Candidatus Onthenecus</taxon>
    </lineage>
</organism>
<dbReference type="PROSITE" id="PS51898">
    <property type="entry name" value="TYR_RECOMBINASE"/>
    <property type="match status" value="1"/>
</dbReference>
<dbReference type="EMBL" id="DVFJ01000025">
    <property type="protein sequence ID" value="HIQ71952.1"/>
    <property type="molecule type" value="Genomic_DNA"/>
</dbReference>
<name>A0A9D0ZA41_9FIRM</name>
<keyword evidence="3" id="KW-0233">DNA recombination</keyword>
<feature type="domain" description="Tyr recombinase" evidence="4">
    <location>
        <begin position="130"/>
        <end position="298"/>
    </location>
</feature>
<comment type="caution">
    <text evidence="5">The sequence shown here is derived from an EMBL/GenBank/DDBJ whole genome shotgun (WGS) entry which is preliminary data.</text>
</comment>
<evidence type="ECO:0000256" key="1">
    <source>
        <dbReference type="ARBA" id="ARBA00008857"/>
    </source>
</evidence>
<dbReference type="GO" id="GO:0015074">
    <property type="term" value="P:DNA integration"/>
    <property type="evidence" value="ECO:0007669"/>
    <property type="project" value="InterPro"/>
</dbReference>
<reference evidence="5" key="2">
    <citation type="journal article" date="2021" name="PeerJ">
        <title>Extensive microbial diversity within the chicken gut microbiome revealed by metagenomics and culture.</title>
        <authorList>
            <person name="Gilroy R."/>
            <person name="Ravi A."/>
            <person name="Getino M."/>
            <person name="Pursley I."/>
            <person name="Horton D.L."/>
            <person name="Alikhan N.F."/>
            <person name="Baker D."/>
            <person name="Gharbi K."/>
            <person name="Hall N."/>
            <person name="Watson M."/>
            <person name="Adriaenssens E.M."/>
            <person name="Foster-Nyarko E."/>
            <person name="Jarju S."/>
            <person name="Secka A."/>
            <person name="Antonio M."/>
            <person name="Oren A."/>
            <person name="Chaudhuri R.R."/>
            <person name="La Ragione R."/>
            <person name="Hildebrand F."/>
            <person name="Pallen M.J."/>
        </authorList>
    </citation>
    <scope>NUCLEOTIDE SEQUENCE</scope>
    <source>
        <strain evidence="5">ChiSxjej2B14-6234</strain>
    </source>
</reference>
<comment type="similarity">
    <text evidence="1">Belongs to the 'phage' integrase family.</text>
</comment>
<dbReference type="PANTHER" id="PTHR30349">
    <property type="entry name" value="PHAGE INTEGRASE-RELATED"/>
    <property type="match status" value="1"/>
</dbReference>
<proteinExistence type="inferred from homology"/>
<evidence type="ECO:0000259" key="4">
    <source>
        <dbReference type="PROSITE" id="PS51898"/>
    </source>
</evidence>
<reference evidence="5" key="1">
    <citation type="submission" date="2020-10" db="EMBL/GenBank/DDBJ databases">
        <authorList>
            <person name="Gilroy R."/>
        </authorList>
    </citation>
    <scope>NUCLEOTIDE SEQUENCE</scope>
    <source>
        <strain evidence="5">ChiSxjej2B14-6234</strain>
    </source>
</reference>
<dbReference type="Gene3D" id="1.10.443.10">
    <property type="entry name" value="Intergrase catalytic core"/>
    <property type="match status" value="1"/>
</dbReference>
<sequence>MASIIKRKKNYSIVYTYVDENGETKQKWETRTSYQEALKRKAEIESQKSSNSFLPPSNQTIAEFLLDFVSLYGEKKWGVSMYDSQNSLIANYINPIIGDLKVQEVTPRVVDKYIQTLQKTPAVNTRTHHAKTDFVTNSTIEKIIKLLRCAFKQAVRWELISKNPFENVILPKTDSSIRKVWLPKTLAYILREWKKAQDELRSFLGDEYQNFDLAVALPNGRPCEDRIILKEFEKLREKAGLPRVVFHSLRHSSTTYKLKLNHGDLKATQGDTGHAEIDMITSVYAHILDEDRKINAQKFESAFYANPNLREVHPPEEPREQAPATLDLEALVEQLRQSPELANTLAALLSAAPGGR</sequence>
<dbReference type="GO" id="GO:0003677">
    <property type="term" value="F:DNA binding"/>
    <property type="evidence" value="ECO:0007669"/>
    <property type="project" value="UniProtKB-KW"/>
</dbReference>
<accession>A0A9D0ZA41</accession>
<dbReference type="InterPro" id="IPR010998">
    <property type="entry name" value="Integrase_recombinase_N"/>
</dbReference>
<evidence type="ECO:0000256" key="2">
    <source>
        <dbReference type="ARBA" id="ARBA00023125"/>
    </source>
</evidence>
<dbReference type="SUPFAM" id="SSF56349">
    <property type="entry name" value="DNA breaking-rejoining enzymes"/>
    <property type="match status" value="1"/>
</dbReference>
<dbReference type="AlphaFoldDB" id="A0A9D0ZA41"/>
<keyword evidence="2" id="KW-0238">DNA-binding</keyword>
<dbReference type="Gene3D" id="1.10.150.130">
    <property type="match status" value="1"/>
</dbReference>
<dbReference type="Proteomes" id="UP000886887">
    <property type="component" value="Unassembled WGS sequence"/>
</dbReference>
<evidence type="ECO:0000256" key="3">
    <source>
        <dbReference type="ARBA" id="ARBA00023172"/>
    </source>
</evidence>
<dbReference type="InterPro" id="IPR002104">
    <property type="entry name" value="Integrase_catalytic"/>
</dbReference>
<dbReference type="InterPro" id="IPR013762">
    <property type="entry name" value="Integrase-like_cat_sf"/>
</dbReference>
<evidence type="ECO:0000313" key="5">
    <source>
        <dbReference type="EMBL" id="HIQ71952.1"/>
    </source>
</evidence>
<dbReference type="InterPro" id="IPR050090">
    <property type="entry name" value="Tyrosine_recombinase_XerCD"/>
</dbReference>
<dbReference type="GO" id="GO:0006310">
    <property type="term" value="P:DNA recombination"/>
    <property type="evidence" value="ECO:0007669"/>
    <property type="project" value="UniProtKB-KW"/>
</dbReference>